<name>A0A1W2TG34_ROSNE</name>
<feature type="domain" description="Bud22" evidence="3">
    <location>
        <begin position="19"/>
        <end position="501"/>
    </location>
</feature>
<dbReference type="STRING" id="77044.A0A1W2TG34"/>
<dbReference type="InterPro" id="IPR015158">
    <property type="entry name" value="Bud22_dom"/>
</dbReference>
<proteinExistence type="predicted"/>
<dbReference type="OMA" id="ALWEKKF"/>
<keyword evidence="1" id="KW-0175">Coiled coil</keyword>
<dbReference type="EMBL" id="DF977470">
    <property type="protein sequence ID" value="GAP87056.1"/>
    <property type="molecule type" value="Genomic_DNA"/>
</dbReference>
<keyword evidence="5" id="KW-1185">Reference proteome</keyword>
<dbReference type="InterPro" id="IPR037393">
    <property type="entry name" value="Bud22/SRFB1"/>
</dbReference>
<dbReference type="GO" id="GO:0005634">
    <property type="term" value="C:nucleus"/>
    <property type="evidence" value="ECO:0007669"/>
    <property type="project" value="TreeGrafter"/>
</dbReference>
<evidence type="ECO:0000259" key="3">
    <source>
        <dbReference type="Pfam" id="PF09073"/>
    </source>
</evidence>
<feature type="region of interest" description="Disordered" evidence="2">
    <location>
        <begin position="139"/>
        <end position="501"/>
    </location>
</feature>
<gene>
    <name evidence="4" type="ORF">SAMD00023353_2500840</name>
</gene>
<dbReference type="GO" id="GO:0030490">
    <property type="term" value="P:maturation of SSU-rRNA"/>
    <property type="evidence" value="ECO:0007669"/>
    <property type="project" value="TreeGrafter"/>
</dbReference>
<reference evidence="4" key="1">
    <citation type="submission" date="2016-03" db="EMBL/GenBank/DDBJ databases">
        <title>Draft genome sequence of Rosellinia necatrix.</title>
        <authorList>
            <person name="Kanematsu S."/>
        </authorList>
    </citation>
    <scope>NUCLEOTIDE SEQUENCE [LARGE SCALE GENOMIC DNA]</scope>
    <source>
        <strain evidence="4">W97</strain>
    </source>
</reference>
<feature type="compositionally biased region" description="Basic and acidic residues" evidence="2">
    <location>
        <begin position="429"/>
        <end position="438"/>
    </location>
</feature>
<dbReference type="PANTHER" id="PTHR23325">
    <property type="entry name" value="SERUM RESPONSE FACTOR-BINDING"/>
    <property type="match status" value="1"/>
</dbReference>
<evidence type="ECO:0000313" key="4">
    <source>
        <dbReference type="EMBL" id="GAP87056.1"/>
    </source>
</evidence>
<evidence type="ECO:0000256" key="2">
    <source>
        <dbReference type="SAM" id="MobiDB-lite"/>
    </source>
</evidence>
<feature type="compositionally biased region" description="Acidic residues" evidence="2">
    <location>
        <begin position="207"/>
        <end position="220"/>
    </location>
</feature>
<dbReference type="Proteomes" id="UP000054516">
    <property type="component" value="Unassembled WGS sequence"/>
</dbReference>
<feature type="compositionally biased region" description="Basic and acidic residues" evidence="2">
    <location>
        <begin position="483"/>
        <end position="501"/>
    </location>
</feature>
<feature type="compositionally biased region" description="Basic and acidic residues" evidence="2">
    <location>
        <begin position="364"/>
        <end position="394"/>
    </location>
</feature>
<dbReference type="GO" id="GO:0030686">
    <property type="term" value="C:90S preribosome"/>
    <property type="evidence" value="ECO:0007669"/>
    <property type="project" value="TreeGrafter"/>
</dbReference>
<evidence type="ECO:0000256" key="1">
    <source>
        <dbReference type="ARBA" id="ARBA00023054"/>
    </source>
</evidence>
<keyword evidence="4" id="KW-0830">Ubiquinone</keyword>
<feature type="compositionally biased region" description="Acidic residues" evidence="2">
    <location>
        <begin position="248"/>
        <end position="266"/>
    </location>
</feature>
<dbReference type="PANTHER" id="PTHR23325:SF1">
    <property type="entry name" value="SERUM RESPONSE FACTOR-BINDING PROTEIN 1"/>
    <property type="match status" value="1"/>
</dbReference>
<organism evidence="4">
    <name type="scientific">Rosellinia necatrix</name>
    <name type="common">White root-rot fungus</name>
    <dbReference type="NCBI Taxonomy" id="77044"/>
    <lineage>
        <taxon>Eukaryota</taxon>
        <taxon>Fungi</taxon>
        <taxon>Dikarya</taxon>
        <taxon>Ascomycota</taxon>
        <taxon>Pezizomycotina</taxon>
        <taxon>Sordariomycetes</taxon>
        <taxon>Xylariomycetidae</taxon>
        <taxon>Xylariales</taxon>
        <taxon>Xylariaceae</taxon>
        <taxon>Rosellinia</taxon>
    </lineage>
</organism>
<evidence type="ECO:0000313" key="5">
    <source>
        <dbReference type="Proteomes" id="UP000054516"/>
    </source>
</evidence>
<feature type="compositionally biased region" description="Basic and acidic residues" evidence="2">
    <location>
        <begin position="222"/>
        <end position="238"/>
    </location>
</feature>
<accession>A0A1W2TG34</accession>
<dbReference type="AlphaFoldDB" id="A0A1W2TG34"/>
<feature type="compositionally biased region" description="Polar residues" evidence="2">
    <location>
        <begin position="320"/>
        <end position="329"/>
    </location>
</feature>
<sequence length="501" mass="55098">MLKRKRGEPGLEDSIAKWRKELARGMKLAKGFERQRLNKRVHEADAGKAARLEKEILVLKSLDLQQTAHTHLCSSLLRIKRIAESPNLPADIKPVPKPELSEEEKAALHNVTSALYKRKQVTDVIDKAIKGTCIALGVPVPEKGGKSKTNKKAAITKQPKAENGGQVDGGEDPDPDSLGDDESDDAEEPQFEGPLLLKRKVEKTVGEDDLESSLDSDASESSEFRGFPDSDAEEKMFSKYDGLVGGSSDDDESDENDEEGETDNDESDHADNRAKSFQQLALDDISLSSEPSEDSDSSEDETLAPPTKKSKKVQAVKPVSFNTGNSTFLPSLMGGYVSGSESASDVDVAPQRKNRRGQRARQAIWDKKFGEKAVHHQKEKDSRNSGWDMKRGAVEGDGASKPWKKGIQNPFEKNNVHPDRQQQMHGHGGRQDKGRGPRDAQGGRQSRQHDRSIGPQADKPKPRPPPTRDDTGPLHPSWAAAKKSKEGNQKVEFQGKKVTFD</sequence>
<feature type="compositionally biased region" description="Basic and acidic residues" evidence="2">
    <location>
        <begin position="447"/>
        <end position="472"/>
    </location>
</feature>
<feature type="compositionally biased region" description="Acidic residues" evidence="2">
    <location>
        <begin position="291"/>
        <end position="302"/>
    </location>
</feature>
<dbReference type="OrthoDB" id="3364872at2759"/>
<dbReference type="Pfam" id="PF09073">
    <property type="entry name" value="BUD22"/>
    <property type="match status" value="1"/>
</dbReference>
<feature type="compositionally biased region" description="Acidic residues" evidence="2">
    <location>
        <begin position="169"/>
        <end position="190"/>
    </location>
</feature>
<protein>
    <submittedName>
        <fullName evidence="4">Putative NADH-ubiquinone oxidoreductase kDa subunit</fullName>
    </submittedName>
</protein>